<name>A0A3D9ZSN6_9ACTN</name>
<dbReference type="InterPro" id="IPR011990">
    <property type="entry name" value="TPR-like_helical_dom_sf"/>
</dbReference>
<evidence type="ECO:0000313" key="4">
    <source>
        <dbReference type="Proteomes" id="UP000256913"/>
    </source>
</evidence>
<dbReference type="Proteomes" id="UP000256913">
    <property type="component" value="Unassembled WGS sequence"/>
</dbReference>
<organism evidence="3 4">
    <name type="scientific">Asanoa ferruginea</name>
    <dbReference type="NCBI Taxonomy" id="53367"/>
    <lineage>
        <taxon>Bacteria</taxon>
        <taxon>Bacillati</taxon>
        <taxon>Actinomycetota</taxon>
        <taxon>Actinomycetes</taxon>
        <taxon>Micromonosporales</taxon>
        <taxon>Micromonosporaceae</taxon>
        <taxon>Asanoa</taxon>
    </lineage>
</organism>
<dbReference type="EMBL" id="QUMQ01000001">
    <property type="protein sequence ID" value="REG00407.1"/>
    <property type="molecule type" value="Genomic_DNA"/>
</dbReference>
<proteinExistence type="predicted"/>
<evidence type="ECO:0000313" key="3">
    <source>
        <dbReference type="EMBL" id="REG00407.1"/>
    </source>
</evidence>
<dbReference type="Gene3D" id="1.25.40.10">
    <property type="entry name" value="Tetratricopeptide repeat domain"/>
    <property type="match status" value="5"/>
</dbReference>
<dbReference type="Pfam" id="PF24883">
    <property type="entry name" value="NPHP3_N"/>
    <property type="match status" value="1"/>
</dbReference>
<comment type="caution">
    <text evidence="3">The sequence shown here is derived from an EMBL/GenBank/DDBJ whole genome shotgun (WGS) entry which is preliminary data.</text>
</comment>
<evidence type="ECO:0000259" key="2">
    <source>
        <dbReference type="Pfam" id="PF24883"/>
    </source>
</evidence>
<dbReference type="InterPro" id="IPR056884">
    <property type="entry name" value="NPHP3-like_N"/>
</dbReference>
<evidence type="ECO:0000256" key="1">
    <source>
        <dbReference type="ARBA" id="ARBA00022737"/>
    </source>
</evidence>
<accession>A0A3D9ZSN6</accession>
<feature type="domain" description="Nephrocystin 3-like N-terminal" evidence="2">
    <location>
        <begin position="71"/>
        <end position="179"/>
    </location>
</feature>
<sequence>MTTTHSTTPSEPVDASHARGVQVGSHNVQHNTFVTAPEVRSSYLEQVRQIAPATLVDRDAELAELAAFCTAPDGGPYAWWRAPAWSGKSALMSTFVLHPPPGVRIVSFFVTARLAGQHDRAAFVAVVLEQLAELLGQALPAYLTEATRDAHLLGLLAEAARACERQGERLVLVVDGLDEDRGVVAGDDAYSIAGLLPARPADGLRVVVSGRLHPPVPADVPGDHPLRDPAVVRSLATSPHAGDVRREAERELKRLLRGTAAEQDLLGLLTAAGGGLSGADLAALTGVPSWQIEDALHAVSGRTFTTRAAPGAPVYVLGHEELQRSAMAFLGERRLSDYRGRLHAWADGVRAAGWPAETSDYLLRGYPGLLIAAGDTRRLVALATDEVRHDRMLAVTGADNLAQVEVTAAQDLIVAAREPDLAALLRVAVQRDHLSRRNANLPTLLPAVWARLGQVARGEALARSITDPARQAVALADLAYAITDGERAALLAEQAAALALEITDQDSRSATLAELAEAAARTGRHRAATELVGEVAAAEDRSKAFAELAAAAARRGDPAAQQAYRAAAEDAALAIDDPRTRERTLSGLAEAAWAGGDHHRAAGLAGQIHPGGRTRALDRLAHAALRSGDVAGALTFADAIADPRSRTSTLRALVSAAIEAGRGADAAELATAIDDEAEQAEALDELARHVATGGDYDRAAALAAMIGGWRQRADTIGALAGLAIRREAYNAAFRLLDELDLTDDRADAVAELVRRAAKEDRDAAERLAFAAGKRADRAAAFGALVELAIEAGDLARAEVFADGISEVDSRSLAWRALVRAMAEAGDTDRAATVAARLTDPVDQAAELLTLVREALDRGDRSTARVRAESIVDPWQRARGLAELVRSAVEAGEVDVGAEIVEGISDPSLRAEALAVLARVAAEAGDLGRAATVAAEAEALGRSTVAGAAADGGAVMALAVAAATAGGDPLRRAIALARTSADLTDRALNLQSLAAVAATAGDPELAGVLRAETDAAVAGIPDPGDRSLLHAGLARQAATAGDHERALELALLVRVGDQQNYTVSTLVDLAIEAGDLDRAERLAAAIGDASHRGYILAQLADAAAAREEDSRAARVAGAIQDPMWQEASIEARAASAIRLGDRERARLLAEMVPGDTARDGILVELAHQAMDAGDLAGAAGIAGSVSSVARDDLVGEVARAAMFGGDLDFAAELARSMDEGFLRSQLFAELIRAALRADDLDRAVDLGSDADGDEPGEQTARLAWAAASAGDHELSLALAARVADIYHGGPVVADLIRLAARDGDLDRAAAFAELVDNADEQARALAPLAARAANGGDFTHAAALAARIVDPAARERAVTEIVRAAAAAGEPARAAELARGAGGPDGQARALLAIAETVDPGDAGPFLAQALTLTGWTAVVRTLAKIRPEVVDSVAADLLG</sequence>
<keyword evidence="1" id="KW-0677">Repeat</keyword>
<gene>
    <name evidence="3" type="ORF">DFJ67_6460</name>
</gene>
<reference evidence="3 4" key="1">
    <citation type="submission" date="2018-08" db="EMBL/GenBank/DDBJ databases">
        <title>Sequencing the genomes of 1000 actinobacteria strains.</title>
        <authorList>
            <person name="Klenk H.-P."/>
        </authorList>
    </citation>
    <scope>NUCLEOTIDE SEQUENCE [LARGE SCALE GENOMIC DNA]</scope>
    <source>
        <strain evidence="3 4">DSM 44099</strain>
    </source>
</reference>
<keyword evidence="4" id="KW-1185">Reference proteome</keyword>
<protein>
    <recommendedName>
        <fullName evidence="2">Nephrocystin 3-like N-terminal domain-containing protein</fullName>
    </recommendedName>
</protein>